<sequence>MGHEDLAELRTDLARLIRSLSGDALPPLRPVW</sequence>
<comment type="caution">
    <text evidence="1">The sequence shown here is derived from an EMBL/GenBank/DDBJ whole genome shotgun (WGS) entry which is preliminary data.</text>
</comment>
<organism evidence="1 2">
    <name type="scientific">Streptomyces zagrosensis</name>
    <dbReference type="NCBI Taxonomy" id="1042984"/>
    <lineage>
        <taxon>Bacteria</taxon>
        <taxon>Bacillati</taxon>
        <taxon>Actinomycetota</taxon>
        <taxon>Actinomycetes</taxon>
        <taxon>Kitasatosporales</taxon>
        <taxon>Streptomycetaceae</taxon>
        <taxon>Streptomyces</taxon>
    </lineage>
</organism>
<evidence type="ECO:0000313" key="1">
    <source>
        <dbReference type="EMBL" id="MBB5938458.1"/>
    </source>
</evidence>
<reference evidence="1 2" key="1">
    <citation type="submission" date="2020-08" db="EMBL/GenBank/DDBJ databases">
        <title>Genomic Encyclopedia of Type Strains, Phase III (KMG-III): the genomes of soil and plant-associated and newly described type strains.</title>
        <authorList>
            <person name="Whitman W."/>
        </authorList>
    </citation>
    <scope>NUCLEOTIDE SEQUENCE [LARGE SCALE GENOMIC DNA]</scope>
    <source>
        <strain evidence="1 2">CECT 8305</strain>
    </source>
</reference>
<gene>
    <name evidence="1" type="ORF">FHS42_005547</name>
</gene>
<keyword evidence="2" id="KW-1185">Reference proteome</keyword>
<dbReference type="AlphaFoldDB" id="A0A7W9QEY5"/>
<dbReference type="Proteomes" id="UP000588098">
    <property type="component" value="Unassembled WGS sequence"/>
</dbReference>
<proteinExistence type="predicted"/>
<dbReference type="EMBL" id="JACHJL010000016">
    <property type="protein sequence ID" value="MBB5938458.1"/>
    <property type="molecule type" value="Genomic_DNA"/>
</dbReference>
<name>A0A7W9QEY5_9ACTN</name>
<accession>A0A7W9QEY5</accession>
<protein>
    <submittedName>
        <fullName evidence="1">Uncharacterized protein</fullName>
    </submittedName>
</protein>
<evidence type="ECO:0000313" key="2">
    <source>
        <dbReference type="Proteomes" id="UP000588098"/>
    </source>
</evidence>